<proteinExistence type="predicted"/>
<keyword evidence="2" id="KW-1185">Reference proteome</keyword>
<name>A0A343TJS0_9EURY</name>
<dbReference type="KEGG" id="hdf:AArcSl_1714"/>
<dbReference type="Proteomes" id="UP000263012">
    <property type="component" value="Chromosome"/>
</dbReference>
<sequence length="122" mass="14137">MVTRIKNENGYMASEQLIEVLGNKYNTDILSATSEPKSAQDLSDELDVPIATCYRRIDELTDAELLELYDRPLSEEHRRVKVYRRNVDQVEIDFQEGVTVSVTERTEVKNRLDDVWRTLSDA</sequence>
<dbReference type="InterPro" id="IPR036390">
    <property type="entry name" value="WH_DNA-bd_sf"/>
</dbReference>
<dbReference type="SUPFAM" id="SSF46785">
    <property type="entry name" value="Winged helix' DNA-binding domain"/>
    <property type="match status" value="1"/>
</dbReference>
<dbReference type="AlphaFoldDB" id="A0A343TJS0"/>
<evidence type="ECO:0000313" key="2">
    <source>
        <dbReference type="Proteomes" id="UP000263012"/>
    </source>
</evidence>
<dbReference type="InterPro" id="IPR036388">
    <property type="entry name" value="WH-like_DNA-bd_sf"/>
</dbReference>
<dbReference type="Pfam" id="PF12840">
    <property type="entry name" value="HTH_20"/>
    <property type="match status" value="1"/>
</dbReference>
<gene>
    <name evidence="1" type="primary">arsR14</name>
    <name evidence="1" type="ORF">AArcSl_1714</name>
</gene>
<dbReference type="EMBL" id="CP025066">
    <property type="protein sequence ID" value="AUX09342.1"/>
    <property type="molecule type" value="Genomic_DNA"/>
</dbReference>
<reference evidence="2" key="1">
    <citation type="submission" date="2017-11" db="EMBL/GenBank/DDBJ databases">
        <title>Phenotypic and genomic properties of facultatively anaerobic sulfur-reducing natronoarchaea from hypersaline soda lakes.</title>
        <authorList>
            <person name="Sorokin D.Y."/>
            <person name="Kublanov I.V."/>
            <person name="Roman P."/>
            <person name="Sinninghe Damste J.S."/>
            <person name="Golyshin P.N."/>
            <person name="Rojo D."/>
            <person name="Ciordia S."/>
            <person name="Mena M.D.C."/>
            <person name="Ferrer M."/>
            <person name="Messina E."/>
            <person name="Smedile F."/>
            <person name="La Spada G."/>
            <person name="La Cono V."/>
            <person name="Yakimov M.M."/>
        </authorList>
    </citation>
    <scope>NUCLEOTIDE SEQUENCE [LARGE SCALE GENOMIC DNA]</scope>
    <source>
        <strain evidence="2">AArc-Sl</strain>
    </source>
</reference>
<evidence type="ECO:0000313" key="1">
    <source>
        <dbReference type="EMBL" id="AUX09342.1"/>
    </source>
</evidence>
<accession>A0A343TJS0</accession>
<protein>
    <submittedName>
        <fullName evidence="1">ArsR family transcriptional regulator</fullName>
    </submittedName>
</protein>
<organism evidence="1 2">
    <name type="scientific">Halalkaliarchaeum desulfuricum</name>
    <dbReference type="NCBI Taxonomy" id="2055893"/>
    <lineage>
        <taxon>Archaea</taxon>
        <taxon>Methanobacteriati</taxon>
        <taxon>Methanobacteriota</taxon>
        <taxon>Stenosarchaea group</taxon>
        <taxon>Halobacteria</taxon>
        <taxon>Halobacteriales</taxon>
        <taxon>Haloferacaceae</taxon>
        <taxon>Halalkaliarchaeum</taxon>
    </lineage>
</organism>
<dbReference type="Gene3D" id="1.10.10.10">
    <property type="entry name" value="Winged helix-like DNA-binding domain superfamily/Winged helix DNA-binding domain"/>
    <property type="match status" value="1"/>
</dbReference>